<evidence type="ECO:0000256" key="2">
    <source>
        <dbReference type="ARBA" id="ARBA00023125"/>
    </source>
</evidence>
<organism evidence="6 7">
    <name type="scientific">Marmoricola endophyticus</name>
    <dbReference type="NCBI Taxonomy" id="2040280"/>
    <lineage>
        <taxon>Bacteria</taxon>
        <taxon>Bacillati</taxon>
        <taxon>Actinomycetota</taxon>
        <taxon>Actinomycetes</taxon>
        <taxon>Propionibacteriales</taxon>
        <taxon>Nocardioidaceae</taxon>
        <taxon>Marmoricola</taxon>
    </lineage>
</organism>
<proteinExistence type="predicted"/>
<dbReference type="CDD" id="cd07377">
    <property type="entry name" value="WHTH_GntR"/>
    <property type="match status" value="1"/>
</dbReference>
<dbReference type="SUPFAM" id="SSF46785">
    <property type="entry name" value="Winged helix' DNA-binding domain"/>
    <property type="match status" value="1"/>
</dbReference>
<dbReference type="RefSeq" id="WP_188780468.1">
    <property type="nucleotide sequence ID" value="NZ_BMKQ01000001.1"/>
</dbReference>
<dbReference type="SMART" id="SM00866">
    <property type="entry name" value="UTRA"/>
    <property type="match status" value="1"/>
</dbReference>
<protein>
    <submittedName>
        <fullName evidence="6">GntR family transcriptional regulator</fullName>
    </submittedName>
</protein>
<evidence type="ECO:0000256" key="1">
    <source>
        <dbReference type="ARBA" id="ARBA00023015"/>
    </source>
</evidence>
<keyword evidence="3" id="KW-0804">Transcription</keyword>
<dbReference type="Proteomes" id="UP000649179">
    <property type="component" value="Unassembled WGS sequence"/>
</dbReference>
<dbReference type="Gene3D" id="3.40.1410.10">
    <property type="entry name" value="Chorismate lyase-like"/>
    <property type="match status" value="1"/>
</dbReference>
<dbReference type="InterPro" id="IPR011663">
    <property type="entry name" value="UTRA"/>
</dbReference>
<dbReference type="Pfam" id="PF07702">
    <property type="entry name" value="UTRA"/>
    <property type="match status" value="1"/>
</dbReference>
<dbReference type="AlphaFoldDB" id="A0A917F6E4"/>
<dbReference type="SMART" id="SM00345">
    <property type="entry name" value="HTH_GNTR"/>
    <property type="match status" value="1"/>
</dbReference>
<sequence length="243" mass="27187">MDTVNTPGARFKHEQVREYVRSLALAAEPGAHAPSERELVQRFNVARMTVRHAMDGLVAQGLLERIPGRGTFVAKPHVEMQSRLSSFTEEMKRRGRKPGSSTMQRTRRRAGPGVARAMQIEEGEPVGYWRRLRTADGVPVCICDVYFSLEHFDHLLSGAEPSSLYSWFAERDLLPTWGEDSVVAAVATAEEAEILQIEEGSAVLRVSRRAFCREVVCEVSRSTYRADQFTLWVPVLRSDPGGA</sequence>
<dbReference type="PRINTS" id="PR00035">
    <property type="entry name" value="HTHGNTR"/>
</dbReference>
<dbReference type="InterPro" id="IPR036390">
    <property type="entry name" value="WH_DNA-bd_sf"/>
</dbReference>
<dbReference type="SUPFAM" id="SSF64288">
    <property type="entry name" value="Chorismate lyase-like"/>
    <property type="match status" value="1"/>
</dbReference>
<dbReference type="PANTHER" id="PTHR44846:SF1">
    <property type="entry name" value="MANNOSYL-D-GLYCERATE TRANSPORT_METABOLISM SYSTEM REPRESSOR MNGR-RELATED"/>
    <property type="match status" value="1"/>
</dbReference>
<evidence type="ECO:0000313" key="6">
    <source>
        <dbReference type="EMBL" id="GGF53810.1"/>
    </source>
</evidence>
<reference evidence="6" key="1">
    <citation type="journal article" date="2014" name="Int. J. Syst. Evol. Microbiol.">
        <title>Complete genome sequence of Corynebacterium casei LMG S-19264T (=DSM 44701T), isolated from a smear-ripened cheese.</title>
        <authorList>
            <consortium name="US DOE Joint Genome Institute (JGI-PGF)"/>
            <person name="Walter F."/>
            <person name="Albersmeier A."/>
            <person name="Kalinowski J."/>
            <person name="Ruckert C."/>
        </authorList>
    </citation>
    <scope>NUCLEOTIDE SEQUENCE</scope>
    <source>
        <strain evidence="6">CGMCC 1.16067</strain>
    </source>
</reference>
<dbReference type="InterPro" id="IPR028978">
    <property type="entry name" value="Chorismate_lyase_/UTRA_dom_sf"/>
</dbReference>
<dbReference type="GO" id="GO:0003677">
    <property type="term" value="F:DNA binding"/>
    <property type="evidence" value="ECO:0007669"/>
    <property type="project" value="UniProtKB-KW"/>
</dbReference>
<dbReference type="InterPro" id="IPR050679">
    <property type="entry name" value="Bact_HTH_transcr_reg"/>
</dbReference>
<dbReference type="Pfam" id="PF00392">
    <property type="entry name" value="GntR"/>
    <property type="match status" value="1"/>
</dbReference>
<evidence type="ECO:0000259" key="5">
    <source>
        <dbReference type="PROSITE" id="PS50949"/>
    </source>
</evidence>
<keyword evidence="7" id="KW-1185">Reference proteome</keyword>
<gene>
    <name evidence="6" type="ORF">GCM10011519_29650</name>
</gene>
<dbReference type="InterPro" id="IPR000524">
    <property type="entry name" value="Tscrpt_reg_HTH_GntR"/>
</dbReference>
<feature type="region of interest" description="Disordered" evidence="4">
    <location>
        <begin position="86"/>
        <end position="113"/>
    </location>
</feature>
<feature type="domain" description="HTH gntR-type" evidence="5">
    <location>
        <begin position="6"/>
        <end position="76"/>
    </location>
</feature>
<evidence type="ECO:0000256" key="4">
    <source>
        <dbReference type="SAM" id="MobiDB-lite"/>
    </source>
</evidence>
<dbReference type="InterPro" id="IPR036388">
    <property type="entry name" value="WH-like_DNA-bd_sf"/>
</dbReference>
<dbReference type="PROSITE" id="PS50949">
    <property type="entry name" value="HTH_GNTR"/>
    <property type="match status" value="1"/>
</dbReference>
<accession>A0A917F6E4</accession>
<evidence type="ECO:0000313" key="7">
    <source>
        <dbReference type="Proteomes" id="UP000649179"/>
    </source>
</evidence>
<dbReference type="PANTHER" id="PTHR44846">
    <property type="entry name" value="MANNOSYL-D-GLYCERATE TRANSPORT/METABOLISM SYSTEM REPRESSOR MNGR-RELATED"/>
    <property type="match status" value="1"/>
</dbReference>
<keyword evidence="1" id="KW-0805">Transcription regulation</keyword>
<reference evidence="6" key="2">
    <citation type="submission" date="2020-09" db="EMBL/GenBank/DDBJ databases">
        <authorList>
            <person name="Sun Q."/>
            <person name="Zhou Y."/>
        </authorList>
    </citation>
    <scope>NUCLEOTIDE SEQUENCE</scope>
    <source>
        <strain evidence="6">CGMCC 1.16067</strain>
    </source>
</reference>
<dbReference type="GO" id="GO:0003700">
    <property type="term" value="F:DNA-binding transcription factor activity"/>
    <property type="evidence" value="ECO:0007669"/>
    <property type="project" value="InterPro"/>
</dbReference>
<dbReference type="GO" id="GO:0045892">
    <property type="term" value="P:negative regulation of DNA-templated transcription"/>
    <property type="evidence" value="ECO:0007669"/>
    <property type="project" value="TreeGrafter"/>
</dbReference>
<dbReference type="EMBL" id="BMKQ01000001">
    <property type="protein sequence ID" value="GGF53810.1"/>
    <property type="molecule type" value="Genomic_DNA"/>
</dbReference>
<keyword evidence="2" id="KW-0238">DNA-binding</keyword>
<comment type="caution">
    <text evidence="6">The sequence shown here is derived from an EMBL/GenBank/DDBJ whole genome shotgun (WGS) entry which is preliminary data.</text>
</comment>
<dbReference type="Gene3D" id="1.10.10.10">
    <property type="entry name" value="Winged helix-like DNA-binding domain superfamily/Winged helix DNA-binding domain"/>
    <property type="match status" value="1"/>
</dbReference>
<name>A0A917F6E4_9ACTN</name>
<evidence type="ECO:0000256" key="3">
    <source>
        <dbReference type="ARBA" id="ARBA00023163"/>
    </source>
</evidence>